<name>M9LR52_PSEA3</name>
<gene>
    <name evidence="2" type="ORF">PANT_15d00047</name>
</gene>
<organism evidence="2 3">
    <name type="scientific">Pseudozyma antarctica (strain T-34)</name>
    <name type="common">Yeast</name>
    <name type="synonym">Candida antarctica</name>
    <dbReference type="NCBI Taxonomy" id="1151754"/>
    <lineage>
        <taxon>Eukaryota</taxon>
        <taxon>Fungi</taxon>
        <taxon>Dikarya</taxon>
        <taxon>Basidiomycota</taxon>
        <taxon>Ustilaginomycotina</taxon>
        <taxon>Ustilaginomycetes</taxon>
        <taxon>Ustilaginales</taxon>
        <taxon>Ustilaginaceae</taxon>
        <taxon>Moesziomyces</taxon>
    </lineage>
</organism>
<evidence type="ECO:0000256" key="1">
    <source>
        <dbReference type="SAM" id="MobiDB-lite"/>
    </source>
</evidence>
<dbReference type="Proteomes" id="UP000011976">
    <property type="component" value="Unassembled WGS sequence"/>
</dbReference>
<accession>M9LR52</accession>
<feature type="compositionally biased region" description="Basic and acidic residues" evidence="1">
    <location>
        <begin position="1"/>
        <end position="11"/>
    </location>
</feature>
<proteinExistence type="predicted"/>
<evidence type="ECO:0000313" key="2">
    <source>
        <dbReference type="EMBL" id="GAC75371.1"/>
    </source>
</evidence>
<reference evidence="3" key="1">
    <citation type="journal article" date="2013" name="Genome Announc.">
        <title>Genome sequence of the basidiomycetous yeast Pseudozyma antarctica T-34, a producer of the glycolipid biosurfactants mannosylerythritol lipids.</title>
        <authorList>
            <person name="Morita T."/>
            <person name="Koike H."/>
            <person name="Koyama Y."/>
            <person name="Hagiwara H."/>
            <person name="Ito E."/>
            <person name="Fukuoka T."/>
            <person name="Imura T."/>
            <person name="Machida M."/>
            <person name="Kitamoto D."/>
        </authorList>
    </citation>
    <scope>NUCLEOTIDE SEQUENCE [LARGE SCALE GENOMIC DNA]</scope>
    <source>
        <strain evidence="3">T-34</strain>
    </source>
</reference>
<sequence length="121" mass="12621">MQCASTHEDQRALAFPPTSAAGAPGIHTRDQPSGAVSRPVSGVRQAKASTAPVFGLPSKAASVHQRATQAPPASVSISEPEQSQHSHGRLGAWPPFPPYKATILRGATRHGSERELGTGRL</sequence>
<feature type="compositionally biased region" description="Polar residues" evidence="1">
    <location>
        <begin position="75"/>
        <end position="85"/>
    </location>
</feature>
<protein>
    <submittedName>
        <fullName evidence="2">Uncharacterized protein</fullName>
    </submittedName>
</protein>
<feature type="region of interest" description="Disordered" evidence="1">
    <location>
        <begin position="1"/>
        <end position="97"/>
    </location>
</feature>
<dbReference type="EMBL" id="DF196781">
    <property type="protein sequence ID" value="GAC75371.1"/>
    <property type="molecule type" value="Genomic_DNA"/>
</dbReference>
<dbReference type="AlphaFoldDB" id="M9LR52"/>
<evidence type="ECO:0000313" key="3">
    <source>
        <dbReference type="Proteomes" id="UP000011976"/>
    </source>
</evidence>